<gene>
    <name evidence="1" type="ORF">S06H3_05783</name>
</gene>
<organism evidence="1">
    <name type="scientific">marine sediment metagenome</name>
    <dbReference type="NCBI Taxonomy" id="412755"/>
    <lineage>
        <taxon>unclassified sequences</taxon>
        <taxon>metagenomes</taxon>
        <taxon>ecological metagenomes</taxon>
    </lineage>
</organism>
<name>X1KJC7_9ZZZZ</name>
<feature type="non-terminal residue" evidence="1">
    <location>
        <position position="1"/>
    </location>
</feature>
<dbReference type="EMBL" id="BARV01002180">
    <property type="protein sequence ID" value="GAH90249.1"/>
    <property type="molecule type" value="Genomic_DNA"/>
</dbReference>
<evidence type="ECO:0000313" key="1">
    <source>
        <dbReference type="EMBL" id="GAH90249.1"/>
    </source>
</evidence>
<sequence>LSKNKIGEFLTITIGVEQGRDEVGLFFASADVSASCDFKFKEWKNFIIAINQANEKFKGILK</sequence>
<proteinExistence type="predicted"/>
<dbReference type="AlphaFoldDB" id="X1KJC7"/>
<comment type="caution">
    <text evidence="1">The sequence shown here is derived from an EMBL/GenBank/DDBJ whole genome shotgun (WGS) entry which is preliminary data.</text>
</comment>
<protein>
    <submittedName>
        <fullName evidence="1">Uncharacterized protein</fullName>
    </submittedName>
</protein>
<reference evidence="1" key="1">
    <citation type="journal article" date="2014" name="Front. Microbiol.">
        <title>High frequency of phylogenetically diverse reductive dehalogenase-homologous genes in deep subseafloor sedimentary metagenomes.</title>
        <authorList>
            <person name="Kawai M."/>
            <person name="Futagami T."/>
            <person name="Toyoda A."/>
            <person name="Takaki Y."/>
            <person name="Nishi S."/>
            <person name="Hori S."/>
            <person name="Arai W."/>
            <person name="Tsubouchi T."/>
            <person name="Morono Y."/>
            <person name="Uchiyama I."/>
            <person name="Ito T."/>
            <person name="Fujiyama A."/>
            <person name="Inagaki F."/>
            <person name="Takami H."/>
        </authorList>
    </citation>
    <scope>NUCLEOTIDE SEQUENCE</scope>
    <source>
        <strain evidence="1">Expedition CK06-06</strain>
    </source>
</reference>
<accession>X1KJC7</accession>